<feature type="domain" description="Insertion element IS1 protein InsA helix-turn-helix" evidence="6">
    <location>
        <begin position="95"/>
        <end position="127"/>
    </location>
</feature>
<sequence length="129" mass="14914">MMFLEVMVVNNKLALGKRDFAENLKYEDGEEFLGHVFNLFLLVYAPHFSGNQMATVEVKCRFCQQTESVRKHGTGQGERQRYRCLSCRHTFQLEYAYRACQAGIKEQVVDLAMNNAGIRDTARALHIKY</sequence>
<dbReference type="PANTHER" id="PTHR47923:SF1">
    <property type="entry name" value="INSERTION ELEMENT IS1 1 PROTEIN INSA-RELATED"/>
    <property type="match status" value="1"/>
</dbReference>
<feature type="domain" description="InsA N-terminal zinc ribbon" evidence="5">
    <location>
        <begin position="53"/>
        <end position="88"/>
    </location>
</feature>
<accession>A0A1Q5U918</accession>
<dbReference type="Proteomes" id="UP000186277">
    <property type="component" value="Unassembled WGS sequence"/>
</dbReference>
<evidence type="ECO:0000256" key="4">
    <source>
        <dbReference type="ARBA" id="ARBA00023172"/>
    </source>
</evidence>
<name>A0A1Q5U918_9GAMM</name>
<comment type="similarity">
    <text evidence="2">Belongs to the IS1 elements InsA family.</text>
</comment>
<dbReference type="PANTHER" id="PTHR47923">
    <property type="entry name" value="INSERTION ELEMENT IS1 1 PROTEIN INSA-RELATED"/>
    <property type="match status" value="1"/>
</dbReference>
<evidence type="ECO:0000256" key="2">
    <source>
        <dbReference type="ARBA" id="ARBA00006212"/>
    </source>
</evidence>
<keyword evidence="4" id="KW-0233">DNA recombination</keyword>
<evidence type="ECO:0000313" key="7">
    <source>
        <dbReference type="EMBL" id="OKP08942.1"/>
    </source>
</evidence>
<dbReference type="Pfam" id="PF12759">
    <property type="entry name" value="HTH_Tnp_IS1"/>
    <property type="match status" value="1"/>
</dbReference>
<dbReference type="Pfam" id="PF03811">
    <property type="entry name" value="Zn_ribbon_InsA"/>
    <property type="match status" value="1"/>
</dbReference>
<proteinExistence type="inferred from homology"/>
<keyword evidence="8" id="KW-1185">Reference proteome</keyword>
<keyword evidence="3" id="KW-0815">Transposition</keyword>
<evidence type="ECO:0000313" key="8">
    <source>
        <dbReference type="Proteomes" id="UP000186277"/>
    </source>
</evidence>
<comment type="function">
    <text evidence="1">Absolutely required for transposition of IS1.</text>
</comment>
<organism evidence="7 8">
    <name type="scientific">Xenorhabdus thuongxuanensis</name>
    <dbReference type="NCBI Taxonomy" id="1873484"/>
    <lineage>
        <taxon>Bacteria</taxon>
        <taxon>Pseudomonadati</taxon>
        <taxon>Pseudomonadota</taxon>
        <taxon>Gammaproteobacteria</taxon>
        <taxon>Enterobacterales</taxon>
        <taxon>Morganellaceae</taxon>
        <taxon>Xenorhabdus</taxon>
    </lineage>
</organism>
<gene>
    <name evidence="7" type="ORF">Xentx_00022</name>
</gene>
<dbReference type="AlphaFoldDB" id="A0A1Q5U918"/>
<reference evidence="7 8" key="1">
    <citation type="submission" date="2016-09" db="EMBL/GenBank/DDBJ databases">
        <title>Xenorhabdus thuongxuanensis sp. nov. and Xenorhabdus eapokensis sp. nov., isolated from Steinernema species.</title>
        <authorList>
            <person name="Kaempfer P."/>
            <person name="Tobias N.J."/>
            <person name="Phan Ke L."/>
            <person name="Bode H.B."/>
            <person name="Glaeser S.P."/>
        </authorList>
    </citation>
    <scope>NUCLEOTIDE SEQUENCE [LARGE SCALE GENOMIC DNA]</scope>
    <source>
        <strain evidence="7 8">30TX1</strain>
    </source>
</reference>
<dbReference type="InterPro" id="IPR024431">
    <property type="entry name" value="InsA_HTH_dom"/>
</dbReference>
<dbReference type="InterPro" id="IPR051252">
    <property type="entry name" value="IS1_transposase_InsA"/>
</dbReference>
<dbReference type="GO" id="GO:0006313">
    <property type="term" value="P:DNA transposition"/>
    <property type="evidence" value="ECO:0007669"/>
    <property type="project" value="InterPro"/>
</dbReference>
<protein>
    <submittedName>
        <fullName evidence="7">Transposase</fullName>
    </submittedName>
</protein>
<dbReference type="EMBL" id="MKGR01000001">
    <property type="protein sequence ID" value="OKP08942.1"/>
    <property type="molecule type" value="Genomic_DNA"/>
</dbReference>
<evidence type="ECO:0000259" key="6">
    <source>
        <dbReference type="Pfam" id="PF12759"/>
    </source>
</evidence>
<evidence type="ECO:0000259" key="5">
    <source>
        <dbReference type="Pfam" id="PF03811"/>
    </source>
</evidence>
<evidence type="ECO:0000256" key="3">
    <source>
        <dbReference type="ARBA" id="ARBA00022578"/>
    </source>
</evidence>
<dbReference type="InterPro" id="IPR003220">
    <property type="entry name" value="InsA_N_dom_Znf"/>
</dbReference>
<comment type="caution">
    <text evidence="7">The sequence shown here is derived from an EMBL/GenBank/DDBJ whole genome shotgun (WGS) entry which is preliminary data.</text>
</comment>
<evidence type="ECO:0000256" key="1">
    <source>
        <dbReference type="ARBA" id="ARBA00004091"/>
    </source>
</evidence>